<feature type="coiled-coil region" evidence="1">
    <location>
        <begin position="35"/>
        <end position="62"/>
    </location>
</feature>
<dbReference type="InterPro" id="IPR007060">
    <property type="entry name" value="FtsL/DivIC"/>
</dbReference>
<dbReference type="AlphaFoldDB" id="A0A1F5ZNW9"/>
<dbReference type="EMBL" id="MFJE01000026">
    <property type="protein sequence ID" value="OGG14073.1"/>
    <property type="molecule type" value="Genomic_DNA"/>
</dbReference>
<sequence length="112" mass="12955">MKAKFYNIVTVIIGVLLVVNLVRSFQSVSEKSKVIEEAQNKLFEEQVRNDELKRKLAKVESREYIEQSAREKLNLGKEGEYVVILPQMTPMPTPTISQAVSNLEAWMRVFWP</sequence>
<reference evidence="2 3" key="1">
    <citation type="journal article" date="2016" name="Nat. Commun.">
        <title>Thousands of microbial genomes shed light on interconnected biogeochemical processes in an aquifer system.</title>
        <authorList>
            <person name="Anantharaman K."/>
            <person name="Brown C.T."/>
            <person name="Hug L.A."/>
            <person name="Sharon I."/>
            <person name="Castelle C.J."/>
            <person name="Probst A.J."/>
            <person name="Thomas B.C."/>
            <person name="Singh A."/>
            <person name="Wilkins M.J."/>
            <person name="Karaoz U."/>
            <person name="Brodie E.L."/>
            <person name="Williams K.H."/>
            <person name="Hubbard S.S."/>
            <person name="Banfield J.F."/>
        </authorList>
    </citation>
    <scope>NUCLEOTIDE SEQUENCE [LARGE SCALE GENOMIC DNA]</scope>
</reference>
<evidence type="ECO:0000313" key="2">
    <source>
        <dbReference type="EMBL" id="OGG14073.1"/>
    </source>
</evidence>
<gene>
    <name evidence="2" type="ORF">A2773_07250</name>
</gene>
<proteinExistence type="predicted"/>
<dbReference type="Pfam" id="PF04977">
    <property type="entry name" value="DivIC"/>
    <property type="match status" value="1"/>
</dbReference>
<comment type="caution">
    <text evidence="2">The sequence shown here is derived from an EMBL/GenBank/DDBJ whole genome shotgun (WGS) entry which is preliminary data.</text>
</comment>
<evidence type="ECO:0008006" key="4">
    <source>
        <dbReference type="Google" id="ProtNLM"/>
    </source>
</evidence>
<protein>
    <recommendedName>
        <fullName evidence="4">Cell division protein FtsL</fullName>
    </recommendedName>
</protein>
<accession>A0A1F5ZNW9</accession>
<dbReference type="STRING" id="1798375.A2773_07250"/>
<name>A0A1F5ZNW9_9BACT</name>
<keyword evidence="1" id="KW-0175">Coiled coil</keyword>
<evidence type="ECO:0000256" key="1">
    <source>
        <dbReference type="SAM" id="Coils"/>
    </source>
</evidence>
<evidence type="ECO:0000313" key="3">
    <source>
        <dbReference type="Proteomes" id="UP000177383"/>
    </source>
</evidence>
<organism evidence="2 3">
    <name type="scientific">Candidatus Gottesmanbacteria bacterium RIFCSPHIGHO2_01_FULL_39_10</name>
    <dbReference type="NCBI Taxonomy" id="1798375"/>
    <lineage>
        <taxon>Bacteria</taxon>
        <taxon>Candidatus Gottesmaniibacteriota</taxon>
    </lineage>
</organism>
<dbReference type="Proteomes" id="UP000177383">
    <property type="component" value="Unassembled WGS sequence"/>
</dbReference>